<dbReference type="GO" id="GO:0006633">
    <property type="term" value="P:fatty acid biosynthetic process"/>
    <property type="evidence" value="ECO:0007669"/>
    <property type="project" value="TreeGrafter"/>
</dbReference>
<comment type="similarity">
    <text evidence="1 3">Belongs to the thiolase-like superfamily. Beta-ketoacyl-ACP synthases family.</text>
</comment>
<keyword evidence="2 3" id="KW-0808">Transferase</keyword>
<dbReference type="InterPro" id="IPR016039">
    <property type="entry name" value="Thiolase-like"/>
</dbReference>
<proteinExistence type="inferred from homology"/>
<evidence type="ECO:0000256" key="2">
    <source>
        <dbReference type="ARBA" id="ARBA00022679"/>
    </source>
</evidence>
<dbReference type="SUPFAM" id="SSF53901">
    <property type="entry name" value="Thiolase-like"/>
    <property type="match status" value="1"/>
</dbReference>
<dbReference type="STRING" id="659014.SAMN04487996_119129"/>
<evidence type="ECO:0000313" key="5">
    <source>
        <dbReference type="EMBL" id="SDG51856.1"/>
    </source>
</evidence>
<evidence type="ECO:0000256" key="3">
    <source>
        <dbReference type="RuleBase" id="RU003694"/>
    </source>
</evidence>
<evidence type="ECO:0000259" key="4">
    <source>
        <dbReference type="PROSITE" id="PS52004"/>
    </source>
</evidence>
<dbReference type="PANTHER" id="PTHR11712:SF336">
    <property type="entry name" value="3-OXOACYL-[ACYL-CARRIER-PROTEIN] SYNTHASE, MITOCHONDRIAL"/>
    <property type="match status" value="1"/>
</dbReference>
<dbReference type="Pfam" id="PF00109">
    <property type="entry name" value="ketoacyl-synt"/>
    <property type="match status" value="1"/>
</dbReference>
<dbReference type="InterPro" id="IPR014031">
    <property type="entry name" value="Ketoacyl_synth_C"/>
</dbReference>
<sequence length="360" mass="38114">MIYIGAEVIVSPLGDSAEDNWNALRENRSGIALVPSAGFNQEDIHLSKIAGLNGPLRFQQLVIKALSALKERIDASMLASDRTIVLISSTKGALDDNLHDQFSQTCAAVKQQFHLAHLPMVISNACISGVLALNMAGNMVEIGQYEHVIVIGCDAASDFVLYGFQSLFAVSDKPCAPFDAARNGITLGEGCGAALVSASKSVFNNTPLQLLAGASANDANHISGPSRTGEGLVRSVSRTMQRHGTGTDEVDFICAHGTGTVFNDEMEAIAFDRLALSDKPLNSLKGYFGHTLGAAGVIETAVCMQMMRNGMLIKSLGYRDAGTSKPLNVILENQPKELRTILKTASGFGGGNASLMIRSL</sequence>
<dbReference type="Proteomes" id="UP000198748">
    <property type="component" value="Unassembled WGS sequence"/>
</dbReference>
<name>A0A1G7UWI8_9BACT</name>
<dbReference type="AlphaFoldDB" id="A0A1G7UWI8"/>
<dbReference type="InterPro" id="IPR000794">
    <property type="entry name" value="Beta-ketoacyl_synthase"/>
</dbReference>
<organism evidence="5 6">
    <name type="scientific">Dyadobacter soli</name>
    <dbReference type="NCBI Taxonomy" id="659014"/>
    <lineage>
        <taxon>Bacteria</taxon>
        <taxon>Pseudomonadati</taxon>
        <taxon>Bacteroidota</taxon>
        <taxon>Cytophagia</taxon>
        <taxon>Cytophagales</taxon>
        <taxon>Spirosomataceae</taxon>
        <taxon>Dyadobacter</taxon>
    </lineage>
</organism>
<accession>A0A1G7UWI8</accession>
<dbReference type="Gene3D" id="3.40.47.10">
    <property type="match status" value="2"/>
</dbReference>
<dbReference type="InterPro" id="IPR014030">
    <property type="entry name" value="Ketoacyl_synth_N"/>
</dbReference>
<reference evidence="6" key="1">
    <citation type="submission" date="2016-10" db="EMBL/GenBank/DDBJ databases">
        <authorList>
            <person name="Varghese N."/>
            <person name="Submissions S."/>
        </authorList>
    </citation>
    <scope>NUCLEOTIDE SEQUENCE [LARGE SCALE GENOMIC DNA]</scope>
    <source>
        <strain evidence="6">DSM 25329</strain>
    </source>
</reference>
<dbReference type="InterPro" id="IPR020841">
    <property type="entry name" value="PKS_Beta-ketoAc_synthase_dom"/>
</dbReference>
<dbReference type="Pfam" id="PF02801">
    <property type="entry name" value="Ketoacyl-synt_C"/>
    <property type="match status" value="1"/>
</dbReference>
<protein>
    <submittedName>
        <fullName evidence="5">3-oxoacyl-[acyl-carrier-protein] synthase-1</fullName>
    </submittedName>
</protein>
<dbReference type="GO" id="GO:0004315">
    <property type="term" value="F:3-oxoacyl-[acyl-carrier-protein] synthase activity"/>
    <property type="evidence" value="ECO:0007669"/>
    <property type="project" value="TreeGrafter"/>
</dbReference>
<keyword evidence="6" id="KW-1185">Reference proteome</keyword>
<feature type="domain" description="Ketosynthase family 3 (KS3)" evidence="4">
    <location>
        <begin position="1"/>
        <end position="359"/>
    </location>
</feature>
<dbReference type="PANTHER" id="PTHR11712">
    <property type="entry name" value="POLYKETIDE SYNTHASE-RELATED"/>
    <property type="match status" value="1"/>
</dbReference>
<dbReference type="SMART" id="SM00825">
    <property type="entry name" value="PKS_KS"/>
    <property type="match status" value="1"/>
</dbReference>
<evidence type="ECO:0000313" key="6">
    <source>
        <dbReference type="Proteomes" id="UP000198748"/>
    </source>
</evidence>
<dbReference type="OrthoDB" id="9808669at2"/>
<dbReference type="PROSITE" id="PS52004">
    <property type="entry name" value="KS3_2"/>
    <property type="match status" value="1"/>
</dbReference>
<dbReference type="EMBL" id="FNAN01000019">
    <property type="protein sequence ID" value="SDG51856.1"/>
    <property type="molecule type" value="Genomic_DNA"/>
</dbReference>
<gene>
    <name evidence="5" type="ORF">SAMN04487996_119129</name>
</gene>
<evidence type="ECO:0000256" key="1">
    <source>
        <dbReference type="ARBA" id="ARBA00008467"/>
    </source>
</evidence>